<sequence length="516" mass="58508">MPRTKTLTIRRAEPTDIGAIHKLIEKAYRGEDGYSLDQLRGQVNHFPEGHLVAEFDGNIVGYCATLIISAKRALGRHTWHQITGGGYGSTHDPDGDYLYGYEVCTDPDLRGRRLGERLYQARRKLCVDFGLDGIVFGGRIPGYGRRQRQFESPDAYCEAVHKQTVRDPVMTFQLRQGFEYLGVLHDYIPSDRDSRGHATHMLWRNPAARRDHTRAFSAPDRGPSTVRIAAVQYFQRQIPSFDEFARVVRYFVDTVADYKCDFVVFPEYFAFQLLSIENEAMKPREAILKLADYNERLEALFQDLAIRYNVNIIAGSHPQLEADGRLLNVAHVFLRDGSVHEQPKIHPTPAERYWWQIEGGDYVRAIETDCGPIGVLVCYDAEFPELTRHLVNQGVNILFVPFSTEERSGYLRVRYCAQARAVENQIYVAAAGNVGNLPRVHNMDIHYAQSCILTPCDFPFARDGVAADTTPNVEMIAFADVDLSALATARVHGTVRNLKDRRHDLYSVVWRGPSAP</sequence>
<dbReference type="Pfam" id="PF00795">
    <property type="entry name" value="CN_hydrolase"/>
    <property type="match status" value="1"/>
</dbReference>
<dbReference type="RefSeq" id="WP_311364421.1">
    <property type="nucleotide sequence ID" value="NZ_JAVRIC010000007.1"/>
</dbReference>
<proteinExistence type="predicted"/>
<evidence type="ECO:0000313" key="4">
    <source>
        <dbReference type="Proteomes" id="UP001254608"/>
    </source>
</evidence>
<reference evidence="3 4" key="1">
    <citation type="submission" date="2023-09" db="EMBL/GenBank/DDBJ databases">
        <authorList>
            <person name="Rey-Velasco X."/>
        </authorList>
    </citation>
    <scope>NUCLEOTIDE SEQUENCE [LARGE SCALE GENOMIC DNA]</scope>
    <source>
        <strain evidence="3 4">W345</strain>
    </source>
</reference>
<organism evidence="3 4">
    <name type="scientific">Banduia mediterranea</name>
    <dbReference type="NCBI Taxonomy" id="3075609"/>
    <lineage>
        <taxon>Bacteria</taxon>
        <taxon>Pseudomonadati</taxon>
        <taxon>Pseudomonadota</taxon>
        <taxon>Gammaproteobacteria</taxon>
        <taxon>Nevskiales</taxon>
        <taxon>Algiphilaceae</taxon>
        <taxon>Banduia</taxon>
    </lineage>
</organism>
<dbReference type="EMBL" id="JAVRIC010000007">
    <property type="protein sequence ID" value="MDT0497027.1"/>
    <property type="molecule type" value="Genomic_DNA"/>
</dbReference>
<gene>
    <name evidence="3" type="ORF">RM530_06560</name>
</gene>
<dbReference type="Pfam" id="PF00583">
    <property type="entry name" value="Acetyltransf_1"/>
    <property type="match status" value="1"/>
</dbReference>
<comment type="caution">
    <text evidence="3">The sequence shown here is derived from an EMBL/GenBank/DDBJ whole genome shotgun (WGS) entry which is preliminary data.</text>
</comment>
<dbReference type="CDD" id="cd07574">
    <property type="entry name" value="nitrilase_Rim1_like"/>
    <property type="match status" value="1"/>
</dbReference>
<accession>A0ABU2WGN2</accession>
<dbReference type="CDD" id="cd04301">
    <property type="entry name" value="NAT_SF"/>
    <property type="match status" value="1"/>
</dbReference>
<name>A0ABU2WGN2_9GAMM</name>
<dbReference type="InterPro" id="IPR036526">
    <property type="entry name" value="C-N_Hydrolase_sf"/>
</dbReference>
<evidence type="ECO:0000259" key="1">
    <source>
        <dbReference type="PROSITE" id="PS50263"/>
    </source>
</evidence>
<dbReference type="GO" id="GO:0016746">
    <property type="term" value="F:acyltransferase activity"/>
    <property type="evidence" value="ECO:0007669"/>
    <property type="project" value="UniProtKB-KW"/>
</dbReference>
<dbReference type="InterPro" id="IPR003010">
    <property type="entry name" value="C-N_Hydrolase"/>
</dbReference>
<keyword evidence="3" id="KW-0808">Transferase</keyword>
<dbReference type="EC" id="2.3.1.-" evidence="3"/>
<keyword evidence="3" id="KW-0012">Acyltransferase</keyword>
<dbReference type="SUPFAM" id="SSF56317">
    <property type="entry name" value="Carbon-nitrogen hydrolase"/>
    <property type="match status" value="1"/>
</dbReference>
<dbReference type="Gene3D" id="3.40.630.30">
    <property type="match status" value="1"/>
</dbReference>
<dbReference type="PROSITE" id="PS51186">
    <property type="entry name" value="GNAT"/>
    <property type="match status" value="1"/>
</dbReference>
<dbReference type="SUPFAM" id="SSF55729">
    <property type="entry name" value="Acyl-CoA N-acyltransferases (Nat)"/>
    <property type="match status" value="1"/>
</dbReference>
<protein>
    <submittedName>
        <fullName evidence="3">GNAT family N-acetyltransferase</fullName>
        <ecNumber evidence="3">2.3.1.-</ecNumber>
    </submittedName>
</protein>
<dbReference type="InterPro" id="IPR000182">
    <property type="entry name" value="GNAT_dom"/>
</dbReference>
<dbReference type="Proteomes" id="UP001254608">
    <property type="component" value="Unassembled WGS sequence"/>
</dbReference>
<feature type="domain" description="CN hydrolase" evidence="1">
    <location>
        <begin position="226"/>
        <end position="483"/>
    </location>
</feature>
<dbReference type="InterPro" id="IPR016181">
    <property type="entry name" value="Acyl_CoA_acyltransferase"/>
</dbReference>
<dbReference type="PROSITE" id="PS50263">
    <property type="entry name" value="CN_HYDROLASE"/>
    <property type="match status" value="1"/>
</dbReference>
<evidence type="ECO:0000259" key="2">
    <source>
        <dbReference type="PROSITE" id="PS51186"/>
    </source>
</evidence>
<evidence type="ECO:0000313" key="3">
    <source>
        <dbReference type="EMBL" id="MDT0497027.1"/>
    </source>
</evidence>
<dbReference type="PANTHER" id="PTHR23088">
    <property type="entry name" value="NITRILASE-RELATED"/>
    <property type="match status" value="1"/>
</dbReference>
<feature type="domain" description="N-acetyltransferase" evidence="2">
    <location>
        <begin position="7"/>
        <end position="206"/>
    </location>
</feature>
<keyword evidence="4" id="KW-1185">Reference proteome</keyword>
<dbReference type="PANTHER" id="PTHR23088:SF50">
    <property type="entry name" value="HYDROLASE YHCX"/>
    <property type="match status" value="1"/>
</dbReference>
<dbReference type="Gene3D" id="3.60.110.10">
    <property type="entry name" value="Carbon-nitrogen hydrolase"/>
    <property type="match status" value="1"/>
</dbReference>